<keyword evidence="1" id="KW-1133">Transmembrane helix</keyword>
<dbReference type="EMBL" id="JAEHOC010000038">
    <property type="protein sequence ID" value="KAG2427855.1"/>
    <property type="molecule type" value="Genomic_DNA"/>
</dbReference>
<protein>
    <submittedName>
        <fullName evidence="2">Uncharacterized protein</fullName>
    </submittedName>
</protein>
<keyword evidence="1" id="KW-0472">Membrane</keyword>
<organism evidence="2 3">
    <name type="scientific">Chlamydomonas incerta</name>
    <dbReference type="NCBI Taxonomy" id="51695"/>
    <lineage>
        <taxon>Eukaryota</taxon>
        <taxon>Viridiplantae</taxon>
        <taxon>Chlorophyta</taxon>
        <taxon>core chlorophytes</taxon>
        <taxon>Chlorophyceae</taxon>
        <taxon>CS clade</taxon>
        <taxon>Chlamydomonadales</taxon>
        <taxon>Chlamydomonadaceae</taxon>
        <taxon>Chlamydomonas</taxon>
    </lineage>
</organism>
<dbReference type="Proteomes" id="UP000650467">
    <property type="component" value="Unassembled WGS sequence"/>
</dbReference>
<feature type="transmembrane region" description="Helical" evidence="1">
    <location>
        <begin position="27"/>
        <end position="50"/>
    </location>
</feature>
<name>A0A835VU29_CHLIN</name>
<evidence type="ECO:0000313" key="3">
    <source>
        <dbReference type="Proteomes" id="UP000650467"/>
    </source>
</evidence>
<keyword evidence="3" id="KW-1185">Reference proteome</keyword>
<sequence length="167" mass="18907">MAIADTLSPVTKPIFDRKYAPLKRLSWAWRLLATYTSFMFWLASTPWLALRAIAPYNLQDNLGDAESAWLGFITPIVTFVQDTSYKAFSIADSTIDWSINTATHIYHNNLKGFEHTFENILRNVEHRVRILKDDGLSGIGKALSFEVHTPLIQKTPLAHTTLGEKLS</sequence>
<gene>
    <name evidence="2" type="ORF">HXX76_012175</name>
</gene>
<dbReference type="OrthoDB" id="522597at2759"/>
<evidence type="ECO:0000313" key="2">
    <source>
        <dbReference type="EMBL" id="KAG2427855.1"/>
    </source>
</evidence>
<reference evidence="2" key="1">
    <citation type="journal article" date="2020" name="bioRxiv">
        <title>Comparative genomics of Chlamydomonas.</title>
        <authorList>
            <person name="Craig R.J."/>
            <person name="Hasan A.R."/>
            <person name="Ness R.W."/>
            <person name="Keightley P.D."/>
        </authorList>
    </citation>
    <scope>NUCLEOTIDE SEQUENCE</scope>
    <source>
        <strain evidence="2">SAG 7.73</strain>
    </source>
</reference>
<dbReference type="AlphaFoldDB" id="A0A835VU29"/>
<keyword evidence="1" id="KW-0812">Transmembrane</keyword>
<evidence type="ECO:0000256" key="1">
    <source>
        <dbReference type="SAM" id="Phobius"/>
    </source>
</evidence>
<comment type="caution">
    <text evidence="2">The sequence shown here is derived from an EMBL/GenBank/DDBJ whole genome shotgun (WGS) entry which is preliminary data.</text>
</comment>
<proteinExistence type="predicted"/>
<accession>A0A835VU29</accession>